<evidence type="ECO:0000313" key="6">
    <source>
        <dbReference type="EnsemblProtists" id="PYU1_T011628"/>
    </source>
</evidence>
<dbReference type="InterPro" id="IPR013083">
    <property type="entry name" value="Znf_RING/FYVE/PHD"/>
</dbReference>
<evidence type="ECO:0000313" key="7">
    <source>
        <dbReference type="Proteomes" id="UP000019132"/>
    </source>
</evidence>
<sequence length="768" mass="86089">MDGDDARTGPKKLYVSYYRKRVYADLLVDGSIRFKDIVYTSPVPCALQMKRSLNPSLKTDAGWSSMFSAASGESLKDIKDRLNIRKRGPNSRTTSKEKKVVALPSATPTSKDRLVNAAVEISRLAVIPKCPVCRKEATADAAMCNACQGKTHFRCAQPALTESPSTPWFCDKCLTSQADGILEFLQQTRRILVEKMEAAAKDKPLVKDSLKKELEEGPIDASTPDAESTTMRDDDNDESPLPMKEDAVSEEKTEALEPIAKADEGTETAEEPLEEEQTVDKAETGACETNGITDAEPVEEKGNQVATVVAERVTPSSPEEKFLGLIDSLIEEVSSRKDRMNIIANSTGATLVHLSKTLLVQLVESGNRDILEATKETIDDDEADEDAVSIGSSSSRTSEVDALVKIFDLRHQILSSQAQFKQTTSALSARTEKRLRVVEAELMQLEEARATEASAVTKIVDLIEKYDQDLQKCKQKIQLNNVILESIIHRRNFIRSSNINNLFVPSYRLNTKQMTTSSDQLLYTVLLDKLRTIAKSINEWAKMEAHFEKMTSSLQETLVTIGTKRPRDLAFLSKKPLTPALFSRVKIPPSRRLIERQITNYEVNMTAIRINRADTRKTLAGVLKIAREEHLSQEIIDLTDLLYQKCRPMKGEEDEESKLEDEEIDDSVEEKEDEEPPQQEEQSEEQETEEPEQKKQRLEDPPVVDASTTPDQVNEKEVQELPVVEIVLPEQPVSESLPVENTEAESKVEQEDMLRLPTLLLMNRPKLQ</sequence>
<organism evidence="6 7">
    <name type="scientific">Globisporangium ultimum (strain ATCC 200006 / CBS 805.95 / DAOM BR144)</name>
    <name type="common">Pythium ultimum</name>
    <dbReference type="NCBI Taxonomy" id="431595"/>
    <lineage>
        <taxon>Eukaryota</taxon>
        <taxon>Sar</taxon>
        <taxon>Stramenopiles</taxon>
        <taxon>Oomycota</taxon>
        <taxon>Peronosporomycetes</taxon>
        <taxon>Pythiales</taxon>
        <taxon>Pythiaceae</taxon>
        <taxon>Globisporangium</taxon>
    </lineage>
</organism>
<dbReference type="eggNOG" id="ENOG502QVZ8">
    <property type="taxonomic scope" value="Eukaryota"/>
</dbReference>
<dbReference type="InterPro" id="IPR040843">
    <property type="entry name" value="RAMA"/>
</dbReference>
<evidence type="ECO:0000256" key="3">
    <source>
        <dbReference type="ARBA" id="ARBA00022833"/>
    </source>
</evidence>
<dbReference type="Pfam" id="PF00628">
    <property type="entry name" value="PHD"/>
    <property type="match status" value="1"/>
</dbReference>
<dbReference type="InParanoid" id="K3X329"/>
<dbReference type="CDD" id="cd15489">
    <property type="entry name" value="PHD_SF"/>
    <property type="match status" value="1"/>
</dbReference>
<dbReference type="EnsemblProtists" id="PYU1_T011628">
    <property type="protein sequence ID" value="PYU1_T011628"/>
    <property type="gene ID" value="PYU1_G011602"/>
</dbReference>
<dbReference type="VEuPathDB" id="FungiDB:PYU1_G011602"/>
<dbReference type="Proteomes" id="UP000019132">
    <property type="component" value="Unassembled WGS sequence"/>
</dbReference>
<feature type="region of interest" description="Disordered" evidence="4">
    <location>
        <begin position="210"/>
        <end position="286"/>
    </location>
</feature>
<feature type="compositionally biased region" description="Acidic residues" evidence="4">
    <location>
        <begin position="652"/>
        <end position="690"/>
    </location>
</feature>
<reference evidence="7" key="2">
    <citation type="submission" date="2010-04" db="EMBL/GenBank/DDBJ databases">
        <authorList>
            <person name="Buell R."/>
            <person name="Hamilton J."/>
            <person name="Hostetler J."/>
        </authorList>
    </citation>
    <scope>NUCLEOTIDE SEQUENCE [LARGE SCALE GENOMIC DNA]</scope>
    <source>
        <strain evidence="7">DAOM:BR144</strain>
    </source>
</reference>
<evidence type="ECO:0000256" key="2">
    <source>
        <dbReference type="ARBA" id="ARBA00022771"/>
    </source>
</evidence>
<feature type="compositionally biased region" description="Basic and acidic residues" evidence="4">
    <location>
        <begin position="243"/>
        <end position="264"/>
    </location>
</feature>
<dbReference type="AlphaFoldDB" id="K3X329"/>
<accession>K3X329</accession>
<dbReference type="EMBL" id="GL376611">
    <property type="status" value="NOT_ANNOTATED_CDS"/>
    <property type="molecule type" value="Genomic_DNA"/>
</dbReference>
<keyword evidence="7" id="KW-1185">Reference proteome</keyword>
<dbReference type="SMART" id="SM00249">
    <property type="entry name" value="PHD"/>
    <property type="match status" value="1"/>
</dbReference>
<keyword evidence="1" id="KW-0479">Metal-binding</keyword>
<reference evidence="6" key="3">
    <citation type="submission" date="2015-02" db="UniProtKB">
        <authorList>
            <consortium name="EnsemblProtists"/>
        </authorList>
    </citation>
    <scope>IDENTIFICATION</scope>
    <source>
        <strain evidence="6">DAOM BR144</strain>
    </source>
</reference>
<dbReference type="InterPro" id="IPR019787">
    <property type="entry name" value="Znf_PHD-finger"/>
</dbReference>
<feature type="domain" description="Zinc finger PHD-type" evidence="5">
    <location>
        <begin position="129"/>
        <end position="174"/>
    </location>
</feature>
<proteinExistence type="predicted"/>
<evidence type="ECO:0000259" key="5">
    <source>
        <dbReference type="SMART" id="SM00249"/>
    </source>
</evidence>
<dbReference type="Pfam" id="PF18755">
    <property type="entry name" value="RAMA"/>
    <property type="match status" value="1"/>
</dbReference>
<dbReference type="SUPFAM" id="SSF57903">
    <property type="entry name" value="FYVE/PHD zinc finger"/>
    <property type="match status" value="1"/>
</dbReference>
<keyword evidence="2" id="KW-0863">Zinc-finger</keyword>
<feature type="region of interest" description="Disordered" evidence="4">
    <location>
        <begin position="649"/>
        <end position="721"/>
    </location>
</feature>
<feature type="compositionally biased region" description="Basic and acidic residues" evidence="4">
    <location>
        <begin position="691"/>
        <end position="700"/>
    </location>
</feature>
<evidence type="ECO:0000256" key="4">
    <source>
        <dbReference type="SAM" id="MobiDB-lite"/>
    </source>
</evidence>
<dbReference type="Gene3D" id="3.30.40.10">
    <property type="entry name" value="Zinc/RING finger domain, C3HC4 (zinc finger)"/>
    <property type="match status" value="1"/>
</dbReference>
<keyword evidence="3" id="KW-0862">Zinc</keyword>
<dbReference type="InterPro" id="IPR011011">
    <property type="entry name" value="Znf_FYVE_PHD"/>
</dbReference>
<name>K3X329_GLOUD</name>
<protein>
    <recommendedName>
        <fullName evidence="5">Zinc finger PHD-type domain-containing protein</fullName>
    </recommendedName>
</protein>
<dbReference type="InterPro" id="IPR001965">
    <property type="entry name" value="Znf_PHD"/>
</dbReference>
<dbReference type="HOGENOM" id="CLU_363903_0_0_1"/>
<feature type="compositionally biased region" description="Acidic residues" evidence="4">
    <location>
        <begin position="265"/>
        <end position="277"/>
    </location>
</feature>
<evidence type="ECO:0000256" key="1">
    <source>
        <dbReference type="ARBA" id="ARBA00022723"/>
    </source>
</evidence>
<reference evidence="7" key="1">
    <citation type="journal article" date="2010" name="Genome Biol.">
        <title>Genome sequence of the necrotrophic plant pathogen Pythium ultimum reveals original pathogenicity mechanisms and effector repertoire.</title>
        <authorList>
            <person name="Levesque C.A."/>
            <person name="Brouwer H."/>
            <person name="Cano L."/>
            <person name="Hamilton J.P."/>
            <person name="Holt C."/>
            <person name="Huitema E."/>
            <person name="Raffaele S."/>
            <person name="Robideau G.P."/>
            <person name="Thines M."/>
            <person name="Win J."/>
            <person name="Zerillo M.M."/>
            <person name="Beakes G.W."/>
            <person name="Boore J.L."/>
            <person name="Busam D."/>
            <person name="Dumas B."/>
            <person name="Ferriera S."/>
            <person name="Fuerstenberg S.I."/>
            <person name="Gachon C.M."/>
            <person name="Gaulin E."/>
            <person name="Govers F."/>
            <person name="Grenville-Briggs L."/>
            <person name="Horner N."/>
            <person name="Hostetler J."/>
            <person name="Jiang R.H."/>
            <person name="Johnson J."/>
            <person name="Krajaejun T."/>
            <person name="Lin H."/>
            <person name="Meijer H.J."/>
            <person name="Moore B."/>
            <person name="Morris P."/>
            <person name="Phuntmart V."/>
            <person name="Puiu D."/>
            <person name="Shetty J."/>
            <person name="Stajich J.E."/>
            <person name="Tripathy S."/>
            <person name="Wawra S."/>
            <person name="van West P."/>
            <person name="Whitty B.R."/>
            <person name="Coutinho P.M."/>
            <person name="Henrissat B."/>
            <person name="Martin F."/>
            <person name="Thomas P.D."/>
            <person name="Tyler B.M."/>
            <person name="De Vries R.P."/>
            <person name="Kamoun S."/>
            <person name="Yandell M."/>
            <person name="Tisserat N."/>
            <person name="Buell C.R."/>
        </authorList>
    </citation>
    <scope>NUCLEOTIDE SEQUENCE</scope>
    <source>
        <strain evidence="7">DAOM:BR144</strain>
    </source>
</reference>
<dbReference type="OMA" id="PRELCAI"/>
<dbReference type="GO" id="GO:0008270">
    <property type="term" value="F:zinc ion binding"/>
    <property type="evidence" value="ECO:0007669"/>
    <property type="project" value="UniProtKB-KW"/>
</dbReference>